<feature type="repeat" description="PPR" evidence="3">
    <location>
        <begin position="285"/>
        <end position="319"/>
    </location>
</feature>
<dbReference type="OMA" id="VPDAIQC"/>
<dbReference type="PANTHER" id="PTHR45613:SF207">
    <property type="entry name" value="OS08G0300700 PROTEIN"/>
    <property type="match status" value="1"/>
</dbReference>
<evidence type="ECO:0000313" key="4">
    <source>
        <dbReference type="EMBL" id="KYP32056.1"/>
    </source>
</evidence>
<reference evidence="4" key="1">
    <citation type="journal article" date="2012" name="Nat. Biotechnol.">
        <title>Draft genome sequence of pigeonpea (Cajanus cajan), an orphan legume crop of resource-poor farmers.</title>
        <authorList>
            <person name="Varshney R.K."/>
            <person name="Chen W."/>
            <person name="Li Y."/>
            <person name="Bharti A.K."/>
            <person name="Saxena R.K."/>
            <person name="Schlueter J.A."/>
            <person name="Donoghue M.T."/>
            <person name="Azam S."/>
            <person name="Fan G."/>
            <person name="Whaley A.M."/>
            <person name="Farmer A.D."/>
            <person name="Sheridan J."/>
            <person name="Iwata A."/>
            <person name="Tuteja R."/>
            <person name="Penmetsa R.V."/>
            <person name="Wu W."/>
            <person name="Upadhyaya H.D."/>
            <person name="Yang S.P."/>
            <person name="Shah T."/>
            <person name="Saxena K.B."/>
            <person name="Michael T."/>
            <person name="McCombie W.R."/>
            <person name="Yang B."/>
            <person name="Zhang G."/>
            <person name="Yang H."/>
            <person name="Wang J."/>
            <person name="Spillane C."/>
            <person name="Cook D.R."/>
            <person name="May G.D."/>
            <person name="Xu X."/>
            <person name="Jackson S.A."/>
        </authorList>
    </citation>
    <scope>NUCLEOTIDE SEQUENCE [LARGE SCALE GENOMIC DNA]</scope>
</reference>
<dbReference type="Pfam" id="PF12854">
    <property type="entry name" value="PPR_1"/>
    <property type="match status" value="1"/>
</dbReference>
<dbReference type="InterPro" id="IPR011990">
    <property type="entry name" value="TPR-like_helical_dom_sf"/>
</dbReference>
<name>A0A151QP46_CAJCA</name>
<feature type="repeat" description="PPR" evidence="3">
    <location>
        <begin position="250"/>
        <end position="284"/>
    </location>
</feature>
<feature type="repeat" description="PPR" evidence="3">
    <location>
        <begin position="390"/>
        <end position="424"/>
    </location>
</feature>
<feature type="repeat" description="PPR" evidence="3">
    <location>
        <begin position="495"/>
        <end position="529"/>
    </location>
</feature>
<dbReference type="Pfam" id="PF01535">
    <property type="entry name" value="PPR"/>
    <property type="match status" value="1"/>
</dbReference>
<evidence type="ECO:0000313" key="5">
    <source>
        <dbReference type="Proteomes" id="UP000075243"/>
    </source>
</evidence>
<dbReference type="Gene3D" id="1.25.40.10">
    <property type="entry name" value="Tetratricopeptide repeat domain"/>
    <property type="match status" value="4"/>
</dbReference>
<dbReference type="Pfam" id="PF13041">
    <property type="entry name" value="PPR_2"/>
    <property type="match status" value="4"/>
</dbReference>
<gene>
    <name evidence="4" type="ORF">KK1_047355</name>
</gene>
<feature type="repeat" description="PPR" evidence="3">
    <location>
        <begin position="355"/>
        <end position="389"/>
    </location>
</feature>
<evidence type="ECO:0000256" key="2">
    <source>
        <dbReference type="ARBA" id="ARBA00022737"/>
    </source>
</evidence>
<dbReference type="FunFam" id="1.25.40.10:FF:000558">
    <property type="entry name" value="Pentatricopeptide repeat-containing protein At5g39710"/>
    <property type="match status" value="1"/>
</dbReference>
<dbReference type="NCBIfam" id="TIGR00756">
    <property type="entry name" value="PPR"/>
    <property type="match status" value="9"/>
</dbReference>
<dbReference type="OrthoDB" id="185373at2759"/>
<organism evidence="4 5">
    <name type="scientific">Cajanus cajan</name>
    <name type="common">Pigeon pea</name>
    <name type="synonym">Cajanus indicus</name>
    <dbReference type="NCBI Taxonomy" id="3821"/>
    <lineage>
        <taxon>Eukaryota</taxon>
        <taxon>Viridiplantae</taxon>
        <taxon>Streptophyta</taxon>
        <taxon>Embryophyta</taxon>
        <taxon>Tracheophyta</taxon>
        <taxon>Spermatophyta</taxon>
        <taxon>Magnoliopsida</taxon>
        <taxon>eudicotyledons</taxon>
        <taxon>Gunneridae</taxon>
        <taxon>Pentapetalae</taxon>
        <taxon>rosids</taxon>
        <taxon>fabids</taxon>
        <taxon>Fabales</taxon>
        <taxon>Fabaceae</taxon>
        <taxon>Papilionoideae</taxon>
        <taxon>50 kb inversion clade</taxon>
        <taxon>NPAAA clade</taxon>
        <taxon>indigoferoid/millettioid clade</taxon>
        <taxon>Phaseoleae</taxon>
        <taxon>Cajanus</taxon>
    </lineage>
</organism>
<dbReference type="Proteomes" id="UP000075243">
    <property type="component" value="Unassembled WGS sequence"/>
</dbReference>
<dbReference type="Gramene" id="C.cajan_48572.t">
    <property type="protein sequence ID" value="C.cajan_48572.t.cds1"/>
    <property type="gene ID" value="C.cajan_48572"/>
</dbReference>
<dbReference type="InterPro" id="IPR002885">
    <property type="entry name" value="PPR_rpt"/>
</dbReference>
<evidence type="ECO:0000256" key="3">
    <source>
        <dbReference type="PROSITE-ProRule" id="PRU00708"/>
    </source>
</evidence>
<feature type="repeat" description="PPR" evidence="3">
    <location>
        <begin position="425"/>
        <end position="459"/>
    </location>
</feature>
<dbReference type="PANTHER" id="PTHR45613">
    <property type="entry name" value="PENTATRICOPEPTIDE REPEAT-CONTAINING PROTEIN"/>
    <property type="match status" value="1"/>
</dbReference>
<feature type="repeat" description="PPR" evidence="3">
    <location>
        <begin position="460"/>
        <end position="494"/>
    </location>
</feature>
<evidence type="ECO:0000256" key="1">
    <source>
        <dbReference type="ARBA" id="ARBA00007626"/>
    </source>
</evidence>
<proteinExistence type="inferred from homology"/>
<feature type="repeat" description="PPR" evidence="3">
    <location>
        <begin position="530"/>
        <end position="564"/>
    </location>
</feature>
<sequence>MAMGMSRKLKPKLWKTSHRDEFESLRSFIDFHHLPFSSLSPDPYKDHDDLLRAISEAILESETKRHDYSQNPKLRRILPSLTPRHVSNLITLNPLSLSPCSLLSFFNYLASRPPFRHTLHSYCTMLHFLSLHRMLPQAHSLLSFLVSRKGTNSASSLFSSLLRTMPRHHPVVGLLFDALICVYADSGFLHGAVHCFRLVTENNLPFPVKGCENLLRHMTRLKPVGSKHSRAWASAWAFYLEVLDRGFPPRVYFFNVFMHGFCKVGDLGNARLVFDEIPKRGVRPTVVSFNTLISGYCRCGSVEEGFTLKGVMESEGFSPDVFTFSALINGVCKEGRLDEGGLVFDEMCNRGLVPNGVTFTTLIDGQCKGGKVDLALKNFEMMLAQGVRPDLVTYNALIHGLCKAGDLKEARRLVSEMSASGLKPDKITFTTLIDGCCKDGDMKSALELKKKMVEEGIELDDVAFTALISGLCRDGRVDDAERMLRDMMSAGFRPDDPTYTMVVDCFCKKGDVKMGFKLLKEMQSNGHVPGVVTYNALMNGLCKQGQMKNAKMLLDAMLNLGVAPNDITYNILLDGHSKHEGSGQVDMFNFEKGLVTDYASYIALVNKLSKTSKDRLKR</sequence>
<keyword evidence="2" id="KW-0677">Repeat</keyword>
<feature type="repeat" description="PPR" evidence="3">
    <location>
        <begin position="320"/>
        <end position="354"/>
    </location>
</feature>
<dbReference type="PROSITE" id="PS51375">
    <property type="entry name" value="PPR"/>
    <property type="match status" value="9"/>
</dbReference>
<comment type="similarity">
    <text evidence="1">Belongs to the PPR family. P subfamily.</text>
</comment>
<accession>A0A151QP46</accession>
<dbReference type="AlphaFoldDB" id="A0A151QP46"/>
<protein>
    <submittedName>
        <fullName evidence="4">Pentatricopeptide repeat-containing protein At1g09680 family</fullName>
    </submittedName>
</protein>
<keyword evidence="5" id="KW-1185">Reference proteome</keyword>
<dbReference type="EMBL" id="KQ485480">
    <property type="protein sequence ID" value="KYP32056.1"/>
    <property type="molecule type" value="Genomic_DNA"/>
</dbReference>